<evidence type="ECO:0000313" key="3">
    <source>
        <dbReference type="Proteomes" id="UP000322981"/>
    </source>
</evidence>
<dbReference type="InterPro" id="IPR010982">
    <property type="entry name" value="Lambda_DNA-bd_dom_sf"/>
</dbReference>
<gene>
    <name evidence="2" type="ORF">F2Q65_14750</name>
</gene>
<dbReference type="Proteomes" id="UP000322981">
    <property type="component" value="Unassembled WGS sequence"/>
</dbReference>
<dbReference type="GO" id="GO:0003677">
    <property type="term" value="F:DNA binding"/>
    <property type="evidence" value="ECO:0007669"/>
    <property type="project" value="InterPro"/>
</dbReference>
<dbReference type="PROSITE" id="PS50943">
    <property type="entry name" value="HTH_CROC1"/>
    <property type="match status" value="1"/>
</dbReference>
<feature type="domain" description="HTH cro/C1-type" evidence="1">
    <location>
        <begin position="9"/>
        <end position="66"/>
    </location>
</feature>
<name>A0A5M8FIE2_9GAMM</name>
<reference evidence="2 3" key="1">
    <citation type="submission" date="2019-09" db="EMBL/GenBank/DDBJ databases">
        <title>Whole-genome sequence of the purple sulfur bacterium Thiohalocapsa marina DSM 19078.</title>
        <authorList>
            <person name="Kyndt J.A."/>
            <person name="Meyer T.E."/>
        </authorList>
    </citation>
    <scope>NUCLEOTIDE SEQUENCE [LARGE SCALE GENOMIC DNA]</scope>
    <source>
        <strain evidence="2 3">DSM 19078</strain>
    </source>
</reference>
<dbReference type="Pfam" id="PF01381">
    <property type="entry name" value="HTH_3"/>
    <property type="match status" value="1"/>
</dbReference>
<evidence type="ECO:0000313" key="2">
    <source>
        <dbReference type="EMBL" id="KAA6183740.1"/>
    </source>
</evidence>
<dbReference type="Gene3D" id="1.10.260.40">
    <property type="entry name" value="lambda repressor-like DNA-binding domains"/>
    <property type="match status" value="1"/>
</dbReference>
<dbReference type="OrthoDB" id="5771010at2"/>
<keyword evidence="3" id="KW-1185">Reference proteome</keyword>
<dbReference type="EMBL" id="VWXX01000029">
    <property type="protein sequence ID" value="KAA6183740.1"/>
    <property type="molecule type" value="Genomic_DNA"/>
</dbReference>
<dbReference type="SUPFAM" id="SSF47413">
    <property type="entry name" value="lambda repressor-like DNA-binding domains"/>
    <property type="match status" value="1"/>
</dbReference>
<accession>A0A5M8FIE2</accession>
<sequence>MNAAIAERLRAAREAHGLNQKQLAALTGGQVDNVQISDYEQGLRRLSVESAVSLAEALGDVTAAYLLCLDEDQPKLVLAETEERLLETYRATDARGQDVVLAVAEYVALGSMEDTTRRKRRARAKLRG</sequence>
<dbReference type="AlphaFoldDB" id="A0A5M8FIE2"/>
<comment type="caution">
    <text evidence="2">The sequence shown here is derived from an EMBL/GenBank/DDBJ whole genome shotgun (WGS) entry which is preliminary data.</text>
</comment>
<organism evidence="2 3">
    <name type="scientific">Thiohalocapsa marina</name>
    <dbReference type="NCBI Taxonomy" id="424902"/>
    <lineage>
        <taxon>Bacteria</taxon>
        <taxon>Pseudomonadati</taxon>
        <taxon>Pseudomonadota</taxon>
        <taxon>Gammaproteobacteria</taxon>
        <taxon>Chromatiales</taxon>
        <taxon>Chromatiaceae</taxon>
        <taxon>Thiohalocapsa</taxon>
    </lineage>
</organism>
<protein>
    <submittedName>
        <fullName evidence="2">Helix-turn-helix transcriptional regulator</fullName>
    </submittedName>
</protein>
<dbReference type="InterPro" id="IPR001387">
    <property type="entry name" value="Cro/C1-type_HTH"/>
</dbReference>
<proteinExistence type="predicted"/>
<dbReference type="SMART" id="SM00530">
    <property type="entry name" value="HTH_XRE"/>
    <property type="match status" value="1"/>
</dbReference>
<evidence type="ECO:0000259" key="1">
    <source>
        <dbReference type="PROSITE" id="PS50943"/>
    </source>
</evidence>
<dbReference type="CDD" id="cd00093">
    <property type="entry name" value="HTH_XRE"/>
    <property type="match status" value="1"/>
</dbReference>